<dbReference type="PANTHER" id="PTHR18898">
    <property type="entry name" value="NUCLEOPROTEIN TPR-RELATED"/>
    <property type="match status" value="1"/>
</dbReference>
<feature type="non-terminal residue" evidence="6">
    <location>
        <position position="1"/>
    </location>
</feature>
<accession>A0ABD0YLF8</accession>
<evidence type="ECO:0000313" key="7">
    <source>
        <dbReference type="Proteomes" id="UP001558652"/>
    </source>
</evidence>
<evidence type="ECO:0000256" key="4">
    <source>
        <dbReference type="SAM" id="Coils"/>
    </source>
</evidence>
<sequence length="255" mass="29178">LAASTSKLLKSGLTLTQIYTQYAQVTQELLVERQETGRLREYINRILAEIEEKAPVLQKQREDYDYAINSAESLTVKVDELENEHSKLRKAASEAESTVAFLTRENKRLSGSLTDLSRQVCFLLKELEAARGNIISMNDPHDRTRADVKTSSDLISKHLVTFHDIEDLQMNNQKLLVALRELSTQREEAELEKDSEKITSLKGDVKRLEAKISDLQDREKILQKEIEVIKSQRDIYARLFKQHTKPGSVPVSSWP</sequence>
<name>A0ABD0YLF8_9HEMI</name>
<feature type="domain" description="NUA/TPR/MLP1-2-like" evidence="5">
    <location>
        <begin position="92"/>
        <end position="190"/>
    </location>
</feature>
<keyword evidence="3" id="KW-0539">Nucleus</keyword>
<evidence type="ECO:0000256" key="2">
    <source>
        <dbReference type="ARBA" id="ARBA00023054"/>
    </source>
</evidence>
<protein>
    <recommendedName>
        <fullName evidence="5">NUA/TPR/MLP1-2-like domain-containing protein</fullName>
    </recommendedName>
</protein>
<evidence type="ECO:0000256" key="3">
    <source>
        <dbReference type="ARBA" id="ARBA00023242"/>
    </source>
</evidence>
<dbReference type="InterPro" id="IPR057974">
    <property type="entry name" value="NUA/TPR/MLP1-2-like_dom"/>
</dbReference>
<feature type="coiled-coil region" evidence="4">
    <location>
        <begin position="165"/>
        <end position="232"/>
    </location>
</feature>
<feature type="coiled-coil region" evidence="4">
    <location>
        <begin position="64"/>
        <end position="105"/>
    </location>
</feature>
<keyword evidence="2 4" id="KW-0175">Coiled coil</keyword>
<keyword evidence="7" id="KW-1185">Reference proteome</keyword>
<organism evidence="6 7">
    <name type="scientific">Ranatra chinensis</name>
    <dbReference type="NCBI Taxonomy" id="642074"/>
    <lineage>
        <taxon>Eukaryota</taxon>
        <taxon>Metazoa</taxon>
        <taxon>Ecdysozoa</taxon>
        <taxon>Arthropoda</taxon>
        <taxon>Hexapoda</taxon>
        <taxon>Insecta</taxon>
        <taxon>Pterygota</taxon>
        <taxon>Neoptera</taxon>
        <taxon>Paraneoptera</taxon>
        <taxon>Hemiptera</taxon>
        <taxon>Heteroptera</taxon>
        <taxon>Panheteroptera</taxon>
        <taxon>Nepomorpha</taxon>
        <taxon>Nepidae</taxon>
        <taxon>Ranatrinae</taxon>
        <taxon>Ranatra</taxon>
    </lineage>
</organism>
<proteinExistence type="predicted"/>
<evidence type="ECO:0000256" key="1">
    <source>
        <dbReference type="ARBA" id="ARBA00004123"/>
    </source>
</evidence>
<evidence type="ECO:0000259" key="5">
    <source>
        <dbReference type="Pfam" id="PF25785"/>
    </source>
</evidence>
<comment type="subcellular location">
    <subcellularLocation>
        <location evidence="1">Nucleus</location>
    </subcellularLocation>
</comment>
<dbReference type="AlphaFoldDB" id="A0ABD0YLF8"/>
<dbReference type="PANTHER" id="PTHR18898:SF2">
    <property type="entry name" value="NUCLEOPROTEIN TPR"/>
    <property type="match status" value="1"/>
</dbReference>
<comment type="caution">
    <text evidence="6">The sequence shown here is derived from an EMBL/GenBank/DDBJ whole genome shotgun (WGS) entry which is preliminary data.</text>
</comment>
<dbReference type="Pfam" id="PF25785">
    <property type="entry name" value="TPR"/>
    <property type="match status" value="1"/>
</dbReference>
<dbReference type="Proteomes" id="UP001558652">
    <property type="component" value="Unassembled WGS sequence"/>
</dbReference>
<reference evidence="6 7" key="1">
    <citation type="submission" date="2024-07" db="EMBL/GenBank/DDBJ databases">
        <title>Chromosome-level genome assembly of the water stick insect Ranatra chinensis (Heteroptera: Nepidae).</title>
        <authorList>
            <person name="Liu X."/>
        </authorList>
    </citation>
    <scope>NUCLEOTIDE SEQUENCE [LARGE SCALE GENOMIC DNA]</scope>
    <source>
        <strain evidence="6">Cailab_2021Rc</strain>
        <tissue evidence="6">Muscle</tissue>
    </source>
</reference>
<evidence type="ECO:0000313" key="6">
    <source>
        <dbReference type="EMBL" id="KAL1132010.1"/>
    </source>
</evidence>
<gene>
    <name evidence="6" type="ORF">AAG570_011620</name>
</gene>
<dbReference type="EMBL" id="JBFDAA010000006">
    <property type="protein sequence ID" value="KAL1132010.1"/>
    <property type="molecule type" value="Genomic_DNA"/>
</dbReference>
<dbReference type="Gene3D" id="1.20.5.340">
    <property type="match status" value="1"/>
</dbReference>